<evidence type="ECO:0000256" key="4">
    <source>
        <dbReference type="ARBA" id="ARBA00022475"/>
    </source>
</evidence>
<comment type="similarity">
    <text evidence="2">Belongs to the nicotinamide ribonucleoside (NR) uptake permease (TC 4.B.1) family.</text>
</comment>
<reference evidence="9 10" key="1">
    <citation type="journal article" date="2017" name="Int. J. Syst. Evol. Microbiol.">
        <title>Bacillus mangrovi sp. nov., isolated from a sediment sample from a mangrove forest.</title>
        <authorList>
            <person name="Gupta V."/>
            <person name="Singh P.K."/>
            <person name="Korpole S."/>
            <person name="Tanuku N.R.S."/>
            <person name="Pinnaka A.K."/>
        </authorList>
    </citation>
    <scope>NUCLEOTIDE SEQUENCE [LARGE SCALE GENOMIC DNA]</scope>
    <source>
        <strain evidence="9 10">KCTC 33872</strain>
    </source>
</reference>
<feature type="transmembrane region" description="Helical" evidence="8">
    <location>
        <begin position="46"/>
        <end position="65"/>
    </location>
</feature>
<keyword evidence="10" id="KW-1185">Reference proteome</keyword>
<evidence type="ECO:0000256" key="1">
    <source>
        <dbReference type="ARBA" id="ARBA00004651"/>
    </source>
</evidence>
<feature type="transmembrane region" description="Helical" evidence="8">
    <location>
        <begin position="6"/>
        <end position="39"/>
    </location>
</feature>
<dbReference type="RefSeq" id="WP_155113590.1">
    <property type="nucleotide sequence ID" value="NZ_WMIB01000022.1"/>
</dbReference>
<dbReference type="GO" id="GO:0005886">
    <property type="term" value="C:plasma membrane"/>
    <property type="evidence" value="ECO:0007669"/>
    <property type="project" value="UniProtKB-SubCell"/>
</dbReference>
<keyword evidence="3" id="KW-0813">Transport</keyword>
<dbReference type="PANTHER" id="PTHR36122">
    <property type="entry name" value="NICOTINAMIDE RIBOSIDE TRANSPORTER PNUC"/>
    <property type="match status" value="1"/>
</dbReference>
<feature type="transmembrane region" description="Helical" evidence="8">
    <location>
        <begin position="71"/>
        <end position="89"/>
    </location>
</feature>
<evidence type="ECO:0000256" key="7">
    <source>
        <dbReference type="ARBA" id="ARBA00023136"/>
    </source>
</evidence>
<evidence type="ECO:0000256" key="2">
    <source>
        <dbReference type="ARBA" id="ARBA00006669"/>
    </source>
</evidence>
<dbReference type="Proteomes" id="UP000434639">
    <property type="component" value="Unassembled WGS sequence"/>
</dbReference>
<dbReference type="OrthoDB" id="9791248at2"/>
<dbReference type="EMBL" id="WMIB01000022">
    <property type="protein sequence ID" value="MTH55080.1"/>
    <property type="molecule type" value="Genomic_DNA"/>
</dbReference>
<feature type="transmembrane region" description="Helical" evidence="8">
    <location>
        <begin position="109"/>
        <end position="127"/>
    </location>
</feature>
<comment type="caution">
    <text evidence="9">The sequence shown here is derived from an EMBL/GenBank/DDBJ whole genome shotgun (WGS) entry which is preliminary data.</text>
</comment>
<dbReference type="NCBIfam" id="TIGR01528">
    <property type="entry name" value="NMN_trans_PnuC"/>
    <property type="match status" value="1"/>
</dbReference>
<gene>
    <name evidence="9" type="ORF">GKZ89_16875</name>
</gene>
<dbReference type="PANTHER" id="PTHR36122:SF2">
    <property type="entry name" value="NICOTINAMIDE RIBOSIDE TRANSPORTER PNUC"/>
    <property type="match status" value="1"/>
</dbReference>
<dbReference type="Pfam" id="PF04973">
    <property type="entry name" value="NMN_transporter"/>
    <property type="match status" value="1"/>
</dbReference>
<keyword evidence="4" id="KW-1003">Cell membrane</keyword>
<dbReference type="GO" id="GO:0034257">
    <property type="term" value="F:nicotinamide riboside transmembrane transporter activity"/>
    <property type="evidence" value="ECO:0007669"/>
    <property type="project" value="InterPro"/>
</dbReference>
<evidence type="ECO:0000256" key="5">
    <source>
        <dbReference type="ARBA" id="ARBA00022692"/>
    </source>
</evidence>
<accession>A0A7X2V633</accession>
<evidence type="ECO:0000256" key="3">
    <source>
        <dbReference type="ARBA" id="ARBA00022448"/>
    </source>
</evidence>
<evidence type="ECO:0000256" key="6">
    <source>
        <dbReference type="ARBA" id="ARBA00022989"/>
    </source>
</evidence>
<evidence type="ECO:0000313" key="10">
    <source>
        <dbReference type="Proteomes" id="UP000434639"/>
    </source>
</evidence>
<sequence>MLKKYDWLVLIVFTGLALYLNSGWMEIAASLAGLVCVWLNAKENIWAYPIGIVNLTLFFFIFYEVKLYADAVLQIIFLVLSIYGWVVWLTKREGHSVRPTRKITRNETVFLFTGILLVAVSWGYGLSAYTDASIPYADASMASMSIFAQAFLSRKVLENWLIWIAVDILSVGIYLYKGLPLIAFTYFVFLLICIYGYISWKKEWQSARLQDAA</sequence>
<proteinExistence type="inferred from homology"/>
<protein>
    <submittedName>
        <fullName evidence="9">Nicotinamide riboside transporter PnuC</fullName>
    </submittedName>
</protein>
<comment type="subcellular location">
    <subcellularLocation>
        <location evidence="1">Cell membrane</location>
        <topology evidence="1">Multi-pass membrane protein</topology>
    </subcellularLocation>
</comment>
<evidence type="ECO:0000313" key="9">
    <source>
        <dbReference type="EMBL" id="MTH55080.1"/>
    </source>
</evidence>
<evidence type="ECO:0000256" key="8">
    <source>
        <dbReference type="SAM" id="Phobius"/>
    </source>
</evidence>
<keyword evidence="5 8" id="KW-0812">Transmembrane</keyword>
<dbReference type="AlphaFoldDB" id="A0A7X2V633"/>
<organism evidence="9 10">
    <name type="scientific">Metabacillus mangrovi</name>
    <dbReference type="NCBI Taxonomy" id="1491830"/>
    <lineage>
        <taxon>Bacteria</taxon>
        <taxon>Bacillati</taxon>
        <taxon>Bacillota</taxon>
        <taxon>Bacilli</taxon>
        <taxon>Bacillales</taxon>
        <taxon>Bacillaceae</taxon>
        <taxon>Metabacillus</taxon>
    </lineage>
</organism>
<name>A0A7X2V633_9BACI</name>
<dbReference type="InterPro" id="IPR006419">
    <property type="entry name" value="NMN_transpt_PnuC"/>
</dbReference>
<feature type="transmembrane region" description="Helical" evidence="8">
    <location>
        <begin position="182"/>
        <end position="200"/>
    </location>
</feature>
<keyword evidence="7 8" id="KW-0472">Membrane</keyword>
<keyword evidence="6 8" id="KW-1133">Transmembrane helix</keyword>